<dbReference type="Proteomes" id="UP000054630">
    <property type="component" value="Unassembled WGS sequence"/>
</dbReference>
<dbReference type="AlphaFoldDB" id="A0A0V0S760"/>
<keyword evidence="2" id="KW-1185">Reference proteome</keyword>
<sequence length="101" mass="11307">MWKAHSAQLTEEQRTLHTFLSVLCQQALCTDDAEGCGRKDWKEIAGPDPYDKGKGCAKETSELNPVLSFEFKQWRSGNRPSSDSIFAVSAHAQDTMQMPTE</sequence>
<evidence type="ECO:0000313" key="1">
    <source>
        <dbReference type="EMBL" id="KRX22471.1"/>
    </source>
</evidence>
<dbReference type="EMBL" id="JYDL01000031">
    <property type="protein sequence ID" value="KRX22471.1"/>
    <property type="molecule type" value="Genomic_DNA"/>
</dbReference>
<gene>
    <name evidence="1" type="ORF">T07_2535</name>
</gene>
<protein>
    <submittedName>
        <fullName evidence="1">Uncharacterized protein</fullName>
    </submittedName>
</protein>
<organism evidence="1 2">
    <name type="scientific">Trichinella nelsoni</name>
    <dbReference type="NCBI Taxonomy" id="6336"/>
    <lineage>
        <taxon>Eukaryota</taxon>
        <taxon>Metazoa</taxon>
        <taxon>Ecdysozoa</taxon>
        <taxon>Nematoda</taxon>
        <taxon>Enoplea</taxon>
        <taxon>Dorylaimia</taxon>
        <taxon>Trichinellida</taxon>
        <taxon>Trichinellidae</taxon>
        <taxon>Trichinella</taxon>
    </lineage>
</organism>
<proteinExistence type="predicted"/>
<comment type="caution">
    <text evidence="1">The sequence shown here is derived from an EMBL/GenBank/DDBJ whole genome shotgun (WGS) entry which is preliminary data.</text>
</comment>
<name>A0A0V0S760_9BILA</name>
<accession>A0A0V0S760</accession>
<reference evidence="1 2" key="1">
    <citation type="submission" date="2015-01" db="EMBL/GenBank/DDBJ databases">
        <title>Evolution of Trichinella species and genotypes.</title>
        <authorList>
            <person name="Korhonen P.K."/>
            <person name="Edoardo P."/>
            <person name="Giuseppe L.R."/>
            <person name="Gasser R.B."/>
        </authorList>
    </citation>
    <scope>NUCLEOTIDE SEQUENCE [LARGE SCALE GENOMIC DNA]</scope>
    <source>
        <strain evidence="1">ISS37</strain>
    </source>
</reference>
<evidence type="ECO:0000313" key="2">
    <source>
        <dbReference type="Proteomes" id="UP000054630"/>
    </source>
</evidence>